<reference evidence="8" key="1">
    <citation type="submission" date="2015-03" db="EMBL/GenBank/DDBJ databases">
        <title>Wuchereria bancrofti Genome Sequencing Papua New Guinea Strain.</title>
        <authorList>
            <person name="Small S.T."/>
            <person name="Serre D."/>
            <person name="Zimmerman P.A."/>
        </authorList>
    </citation>
    <scope>NUCLEOTIDE SEQUENCE [LARGE SCALE GENOMIC DNA]</scope>
    <source>
        <strain evidence="8">pt0022</strain>
    </source>
</reference>
<feature type="region of interest" description="Disordered" evidence="4">
    <location>
        <begin position="1629"/>
        <end position="1659"/>
    </location>
</feature>
<feature type="domain" description="EGF-like" evidence="7">
    <location>
        <begin position="301"/>
        <end position="346"/>
    </location>
</feature>
<dbReference type="SMART" id="SM00179">
    <property type="entry name" value="EGF_CA"/>
    <property type="match status" value="2"/>
</dbReference>
<dbReference type="Gene3D" id="2.10.25.10">
    <property type="entry name" value="Laminin"/>
    <property type="match status" value="3"/>
</dbReference>
<dbReference type="Pfam" id="PF02210">
    <property type="entry name" value="Laminin_G_2"/>
    <property type="match status" value="6"/>
</dbReference>
<name>A0AAF5RVA5_WUCBA</name>
<feature type="domain" description="Laminin G" evidence="6">
    <location>
        <begin position="984"/>
        <end position="1166"/>
    </location>
</feature>
<dbReference type="WBParaSite" id="mrna-Wban_05065">
    <property type="protein sequence ID" value="mrna-Wban_05065"/>
    <property type="gene ID" value="Wban_05065"/>
</dbReference>
<keyword evidence="5" id="KW-0812">Transmembrane</keyword>
<feature type="domain" description="EGF-like" evidence="7">
    <location>
        <begin position="1169"/>
        <end position="1206"/>
    </location>
</feature>
<feature type="region of interest" description="Disordered" evidence="4">
    <location>
        <begin position="1"/>
        <end position="22"/>
    </location>
</feature>
<protein>
    <recommendedName>
        <fullName evidence="10">Laminin G domain-containing protein</fullName>
    </recommendedName>
</protein>
<keyword evidence="5" id="KW-1133">Transmembrane helix</keyword>
<keyword evidence="5" id="KW-0472">Membrane</keyword>
<feature type="transmembrane region" description="Helical" evidence="5">
    <location>
        <begin position="1725"/>
        <end position="1746"/>
    </location>
</feature>
<organism evidence="8 9">
    <name type="scientific">Wuchereria bancrofti</name>
    <dbReference type="NCBI Taxonomy" id="6293"/>
    <lineage>
        <taxon>Eukaryota</taxon>
        <taxon>Metazoa</taxon>
        <taxon>Ecdysozoa</taxon>
        <taxon>Nematoda</taxon>
        <taxon>Chromadorea</taxon>
        <taxon>Rhabditida</taxon>
        <taxon>Spirurina</taxon>
        <taxon>Spiruromorpha</taxon>
        <taxon>Filarioidea</taxon>
        <taxon>Onchocercidae</taxon>
        <taxon>Wuchereria</taxon>
    </lineage>
</organism>
<dbReference type="SMART" id="SM00282">
    <property type="entry name" value="LamG"/>
    <property type="match status" value="6"/>
</dbReference>
<evidence type="ECO:0000256" key="1">
    <source>
        <dbReference type="ARBA" id="ARBA00023157"/>
    </source>
</evidence>
<dbReference type="InterPro" id="IPR001791">
    <property type="entry name" value="Laminin_G"/>
</dbReference>
<feature type="disulfide bond" evidence="3">
    <location>
        <begin position="1139"/>
        <end position="1166"/>
    </location>
</feature>
<dbReference type="Proteomes" id="UP000093561">
    <property type="component" value="Unassembled WGS sequence"/>
</dbReference>
<evidence type="ECO:0000256" key="3">
    <source>
        <dbReference type="PROSITE-ProRule" id="PRU00122"/>
    </source>
</evidence>
<evidence type="ECO:0000313" key="8">
    <source>
        <dbReference type="Proteomes" id="UP000093561"/>
    </source>
</evidence>
<dbReference type="InterPro" id="IPR050372">
    <property type="entry name" value="Neurexin-related_CASP"/>
</dbReference>
<evidence type="ECO:0000256" key="2">
    <source>
        <dbReference type="PROSITE-ProRule" id="PRU00076"/>
    </source>
</evidence>
<dbReference type="InterPro" id="IPR000152">
    <property type="entry name" value="EGF-type_Asp/Asn_hydroxyl_site"/>
</dbReference>
<feature type="transmembrane region" description="Helical" evidence="5">
    <location>
        <begin position="20"/>
        <end position="40"/>
    </location>
</feature>
<feature type="transmembrane region" description="Helical" evidence="5">
    <location>
        <begin position="96"/>
        <end position="116"/>
    </location>
</feature>
<dbReference type="CDD" id="cd00110">
    <property type="entry name" value="LamG"/>
    <property type="match status" value="6"/>
</dbReference>
<feature type="domain" description="Laminin G" evidence="6">
    <location>
        <begin position="549"/>
        <end position="742"/>
    </location>
</feature>
<evidence type="ECO:0000256" key="5">
    <source>
        <dbReference type="SAM" id="Phobius"/>
    </source>
</evidence>
<dbReference type="PANTHER" id="PTHR15036">
    <property type="entry name" value="PIKACHURIN-LIKE PROTEIN"/>
    <property type="match status" value="1"/>
</dbReference>
<proteinExistence type="predicted"/>
<feature type="domain" description="Laminin G" evidence="6">
    <location>
        <begin position="1210"/>
        <end position="1397"/>
    </location>
</feature>
<evidence type="ECO:0000259" key="7">
    <source>
        <dbReference type="PROSITE" id="PS50026"/>
    </source>
</evidence>
<dbReference type="CDD" id="cd00054">
    <property type="entry name" value="EGF_CA"/>
    <property type="match status" value="2"/>
</dbReference>
<reference evidence="8" key="2">
    <citation type="journal article" date="2016" name="Mol. Ecol.">
        <title>Population genomics of the filarial nematode parasite Wuchereria bancrofti from mosquitoes.</title>
        <authorList>
            <person name="Small S.T."/>
            <person name="Reimer L.J."/>
            <person name="Tisch D.J."/>
            <person name="King C.L."/>
            <person name="Christensen B.M."/>
            <person name="Siba P.M."/>
            <person name="Kazura J.W."/>
            <person name="Serre D."/>
            <person name="Zimmerman P.A."/>
        </authorList>
    </citation>
    <scope>NUCLEOTIDE SEQUENCE</scope>
    <source>
        <strain evidence="8">pt0022</strain>
    </source>
</reference>
<dbReference type="InterPro" id="IPR001881">
    <property type="entry name" value="EGF-like_Ca-bd_dom"/>
</dbReference>
<evidence type="ECO:0008006" key="10">
    <source>
        <dbReference type="Google" id="ProtNLM"/>
    </source>
</evidence>
<accession>A0AAF5RVA5</accession>
<evidence type="ECO:0000256" key="4">
    <source>
        <dbReference type="SAM" id="MobiDB-lite"/>
    </source>
</evidence>
<evidence type="ECO:0000313" key="9">
    <source>
        <dbReference type="WBParaSite" id="mrna-Wban_05065"/>
    </source>
</evidence>
<keyword evidence="1 3" id="KW-1015">Disulfide bond</keyword>
<comment type="caution">
    <text evidence="2">Lacks conserved residue(s) required for the propagation of feature annotation.</text>
</comment>
<dbReference type="SMART" id="SM00181">
    <property type="entry name" value="EGF"/>
    <property type="match status" value="3"/>
</dbReference>
<feature type="domain" description="Laminin G" evidence="6">
    <location>
        <begin position="351"/>
        <end position="541"/>
    </location>
</feature>
<reference evidence="9" key="3">
    <citation type="submission" date="2024-02" db="UniProtKB">
        <authorList>
            <consortium name="WormBaseParasite"/>
        </authorList>
    </citation>
    <scope>IDENTIFICATION</scope>
    <source>
        <strain evidence="9">pt0022</strain>
    </source>
</reference>
<dbReference type="SUPFAM" id="SSF49899">
    <property type="entry name" value="Concanavalin A-like lectins/glucanases"/>
    <property type="match status" value="6"/>
</dbReference>
<dbReference type="GO" id="GO:0016020">
    <property type="term" value="C:membrane"/>
    <property type="evidence" value="ECO:0007669"/>
    <property type="project" value="UniProtKB-SubCell"/>
</dbReference>
<dbReference type="InterPro" id="IPR013320">
    <property type="entry name" value="ConA-like_dom_sf"/>
</dbReference>
<evidence type="ECO:0000259" key="6">
    <source>
        <dbReference type="PROSITE" id="PS50025"/>
    </source>
</evidence>
<dbReference type="PROSITE" id="PS50025">
    <property type="entry name" value="LAM_G_DOMAIN"/>
    <property type="match status" value="5"/>
</dbReference>
<dbReference type="Gene3D" id="2.60.120.200">
    <property type="match status" value="6"/>
</dbReference>
<feature type="domain" description="Laminin G" evidence="6">
    <location>
        <begin position="110"/>
        <end position="305"/>
    </location>
</feature>
<dbReference type="InterPro" id="IPR000742">
    <property type="entry name" value="EGF"/>
</dbReference>
<feature type="compositionally biased region" description="Basic and acidic residues" evidence="4">
    <location>
        <begin position="1632"/>
        <end position="1643"/>
    </location>
</feature>
<dbReference type="PANTHER" id="PTHR15036:SF89">
    <property type="entry name" value="NEUREXIN 1, ISOFORM F"/>
    <property type="match status" value="1"/>
</dbReference>
<sequence length="1842" mass="206524">MKTTATASSSPQLSSSSSSLSSPTILSTLFLSTSMTITAVSSMKYNHKNSISVYCTANFIINCLQNYSKFTIPIVSSKLKTSLWQYNWEYFNLLKLLLLLIILLTDGSNAILLSGAPGSYARYPKWMHTFENQLSLDFRTKQPNALLLYTDDGGIQGNFYSLTITNKKLQLDFRLGDETNYLSSERPVVTMRLNDVEVSDYRWHRLTLFQAWENIKLQLDDAVLFKILNQHSFVFGNLKTNSDMFIGGVPKDTYLLGAMSSPLKRHTISFAGGVKNLLYRLYPQGVTTPQLIESVGMRQSDDDYCKVTNIAGKNDYFCRNGGICYSTNDGPKCDCSFTDFRGQRCEQARFDSHLSFNGHELIGYDVSNNSAGIIRFRSENITLSFKTTHSRALLYIGGDRLNYIYITLDDGAIVATSKFDGTEKRIIRIFNDYPSGRYNDDRWHTVTVFRTLTLMTLSVDNLNDEIRQYAPEIDWLVNSFAYLGGIPKNKNIPEIDVENFRGCLKQVKYEADAYLINFITLADQGYGQSIIRSAGELTFSCNKQASYTDVFSFNTGQHFITLPKWNSVASGSLSFQLRTQEFDGLILYHGSSPTAKTGYDYFAFELIDGHLFMIINLGSGHIRLQTTAEKITDGAVWHSVTVERMGRSGTVIVDNIKTDFSTPGVSANLIIEEPIYLGAVPWPSNESDPVDFHVPSPIWTANLRKGYIGCLKGIRINGISPNIASIFQEQQKNFEKGISYGCSANVNQDFCALSPCKNFGRCENGYKSFRCDCSVSVMEGPLCDKEPEYVDFSTDNVPSLLLPKSIESEAETIECKFRSINERSVLLDTKSIKSPDHRILLLLIDGELELHLNFENSHHVFNWGNNLNDNRIHSMRIKRRGEKLLLFLDGKWEHNYFLPSSKLVLDIDEISAGHSLHAMSSTHFTARANDTLEEKFGGQMIKMLFNDFDILKSVKRRNLINNPSVKTNPLRDRYKIRNRKVKSSSVTFEKHNAYAMINDMSIRNIYRISFKFRTLSSSSMLFAFITNSTYNYDLASLELHYGRIRYTYSFNTRTEVIVSPVLPNRQVLNDFKWHSVIIFQKSSGGEHYVVIDNSSIVMSNVRGHIVNLDTKLYIGNIPSGISGISGSLRLKNVSGFHGCISSFRIGNKYLDILKDAIESAGIVKGCHGPHTRCSPKVCLNRGKCIQKWNSTKCDCSMTTYAGERCDNFGTTYIFDSSLSAIYYEYPKSIRPSTNQDEMAIGFRTRQANAVLLSVHCIVDGDFLTVFLKNAHLHIRYNLGSRDHDVGLSSALLNDDKHHAVIIYRQESNLTLYVDNREPIYYSPLGGDKELVTLNMQWRITIGASFNLLHRTKRRKREQIYDSYKGFITGVNFNGLMILDMLAQGSQHVHRIGSPRLVHMSSYSSSTGRKNSFMNNAPVKDTVNDWMATSKEGFIEAEGSGCVEFEEQEKCQITDLDRTGLITPVLPISQITEGSDKSKLSTKALITTTETTLTTTRAKPLTSSSTTISQLGQPDNLAQEQQYRTTTTTTNDLWSDIAEPPPVIIIDNGENVSRSKTTTTISPTITNIINSNLSIKPLNFITVDAKQSTYHQAVSLNDMITSRNDKNLISVTPKVASFLLNTSTKSSLVNDNAEEKKKEIKLPEAKNLGNTEQQHKSQRLLTVPTVSSSLSSLSSTSSATTTVKHRIRTTLISHTIYAVRPTTPMGELITDTAKAPATPTDFPRTALISIASLSVIIIIAIVVFCVFRCRQSGPSTDQYPMVCSSKQSGYAPIPAELSPPMMRESSRQNATGPFFHNRVNQIDGYQPIKGAVIPNGNNTTSNIKGNCATSINGRKKEFKEWYV</sequence>
<dbReference type="GO" id="GO:0005509">
    <property type="term" value="F:calcium ion binding"/>
    <property type="evidence" value="ECO:0007669"/>
    <property type="project" value="InterPro"/>
</dbReference>
<feature type="domain" description="EGF-like" evidence="7">
    <location>
        <begin position="747"/>
        <end position="784"/>
    </location>
</feature>
<dbReference type="PROSITE" id="PS50026">
    <property type="entry name" value="EGF_3"/>
    <property type="match status" value="3"/>
</dbReference>
<dbReference type="PROSITE" id="PS00010">
    <property type="entry name" value="ASX_HYDROXYL"/>
    <property type="match status" value="1"/>
</dbReference>
<keyword evidence="2" id="KW-0245">EGF-like domain</keyword>